<proteinExistence type="predicted"/>
<organism evidence="3 4">
    <name type="scientific">Tistlia consotensis USBA 355</name>
    <dbReference type="NCBI Taxonomy" id="560819"/>
    <lineage>
        <taxon>Bacteria</taxon>
        <taxon>Pseudomonadati</taxon>
        <taxon>Pseudomonadota</taxon>
        <taxon>Alphaproteobacteria</taxon>
        <taxon>Rhodospirillales</taxon>
        <taxon>Rhodovibrionaceae</taxon>
        <taxon>Tistlia</taxon>
    </lineage>
</organism>
<evidence type="ECO:0000313" key="3">
    <source>
        <dbReference type="EMBL" id="SMF82551.1"/>
    </source>
</evidence>
<evidence type="ECO:0000259" key="2">
    <source>
        <dbReference type="Pfam" id="PF12697"/>
    </source>
</evidence>
<sequence length="283" mass="30201">MDRPKDESPDDESPADARPDDELTTYAAEGAPPLPKPDAEGWVEHEGARLRYASFGEGPPVILLHGGLGHGGDWGHQVPALRAAGRRAVVIDSRGHGRSSRDARPFRYEVMVADLLAVLDALKIERAGLVGWGDGAAVALILAMKAPQRVAGVLFFGCAMDPGGLREVEPGPRLDRVLARQAADYAALSATPDQFPAVARAHDTMRQTQPNYAPRALARIRVPVAVVQAEQDEFVEPEHAAYLAATIPDAELIPLPGVGHFAPLQRPAQFNAAMLGFLGKVMG</sequence>
<dbReference type="Gene3D" id="3.40.50.1820">
    <property type="entry name" value="alpha/beta hydrolase"/>
    <property type="match status" value="1"/>
</dbReference>
<name>A0A1Y6CWX9_9PROT</name>
<evidence type="ECO:0000256" key="1">
    <source>
        <dbReference type="SAM" id="MobiDB-lite"/>
    </source>
</evidence>
<protein>
    <submittedName>
        <fullName evidence="3">Pimeloyl-ACP methyl ester carboxylesterase</fullName>
    </submittedName>
</protein>
<dbReference type="PANTHER" id="PTHR43433">
    <property type="entry name" value="HYDROLASE, ALPHA/BETA FOLD FAMILY PROTEIN"/>
    <property type="match status" value="1"/>
</dbReference>
<dbReference type="SUPFAM" id="SSF53474">
    <property type="entry name" value="alpha/beta-Hydrolases"/>
    <property type="match status" value="1"/>
</dbReference>
<dbReference type="Pfam" id="PF12697">
    <property type="entry name" value="Abhydrolase_6"/>
    <property type="match status" value="1"/>
</dbReference>
<dbReference type="RefSeq" id="WP_085126926.1">
    <property type="nucleotide sequence ID" value="NZ_FWZX01000047.1"/>
</dbReference>
<reference evidence="3 4" key="1">
    <citation type="submission" date="2017-04" db="EMBL/GenBank/DDBJ databases">
        <authorList>
            <person name="Afonso C.L."/>
            <person name="Miller P.J."/>
            <person name="Scott M.A."/>
            <person name="Spackman E."/>
            <person name="Goraichik I."/>
            <person name="Dimitrov K.M."/>
            <person name="Suarez D.L."/>
            <person name="Swayne D.E."/>
        </authorList>
    </citation>
    <scope>NUCLEOTIDE SEQUENCE [LARGE SCALE GENOMIC DNA]</scope>
    <source>
        <strain evidence="3 4">USBA 355</strain>
    </source>
</reference>
<feature type="region of interest" description="Disordered" evidence="1">
    <location>
        <begin position="1"/>
        <end position="40"/>
    </location>
</feature>
<dbReference type="InterPro" id="IPR050471">
    <property type="entry name" value="AB_hydrolase"/>
</dbReference>
<dbReference type="PANTHER" id="PTHR43433:SF5">
    <property type="entry name" value="AB HYDROLASE-1 DOMAIN-CONTAINING PROTEIN"/>
    <property type="match status" value="1"/>
</dbReference>
<dbReference type="AlphaFoldDB" id="A0A1Y6CWX9"/>
<keyword evidence="4" id="KW-1185">Reference proteome</keyword>
<feature type="domain" description="AB hydrolase-1" evidence="2">
    <location>
        <begin position="61"/>
        <end position="273"/>
    </location>
</feature>
<dbReference type="Proteomes" id="UP000192917">
    <property type="component" value="Unassembled WGS sequence"/>
</dbReference>
<dbReference type="EMBL" id="FWZX01000047">
    <property type="protein sequence ID" value="SMF82551.1"/>
    <property type="molecule type" value="Genomic_DNA"/>
</dbReference>
<dbReference type="InterPro" id="IPR029058">
    <property type="entry name" value="AB_hydrolase_fold"/>
</dbReference>
<dbReference type="STRING" id="560819.SAMN05428998_1475"/>
<evidence type="ECO:0000313" key="4">
    <source>
        <dbReference type="Proteomes" id="UP000192917"/>
    </source>
</evidence>
<accession>A0A1Y6CWX9</accession>
<gene>
    <name evidence="3" type="ORF">SAMN05428998_1475</name>
</gene>
<dbReference type="InterPro" id="IPR000073">
    <property type="entry name" value="AB_hydrolase_1"/>
</dbReference>